<reference evidence="2" key="1">
    <citation type="journal article" date="2003" name="Genome Biol.">
        <title>An integrated gene annotation and transcriptional profiling approach towards the full gene content of the Drosophila genome.</title>
        <authorList>
            <person name="Hild M."/>
            <person name="Beckmann B."/>
            <person name="Haas S.A."/>
            <person name="Koch B."/>
            <person name="Solovyev V."/>
            <person name="Busold C."/>
            <person name="Fellenberg K."/>
            <person name="Boutros M."/>
            <person name="Vingron M."/>
            <person name="Sauer F."/>
            <person name="Hoheisel J.D."/>
            <person name="Paro R."/>
        </authorList>
    </citation>
    <scope>NUCLEOTIDE SEQUENCE</scope>
</reference>
<gene>
    <name evidence="2" type="ORF">HDC02252</name>
</gene>
<keyword evidence="1" id="KW-1133">Transmembrane helix</keyword>
<proteinExistence type="predicted"/>
<evidence type="ECO:0000256" key="1">
    <source>
        <dbReference type="SAM" id="Phobius"/>
    </source>
</evidence>
<dbReference type="AlphaFoldDB" id="Q6IHL5"/>
<sequence length="300" mass="33166">MGELRRWRRWGRGRVGSGRKSVKAICFTCKTFWGLSLGDLRVCRAIARTTDYGLRTPSPDPNSGPKQDPDPSGSGWFCFCQWQGLGFLGWVRVGTLKAISLMLPLIVSKWANTQQPFAAGKLFRGGLYLFWSGSLVLLARLADGLPTALLFLSSCYLCSHRSGGKSETGLDVAKRVMWQQGSSIICHLPLSARLRVLSLSVENFIKHFKADPIAGVGSFQFMILLFSQQIKEKTAYHGRVLNGRKGKFRKIFGAGFPNSLHLLLLLLLLLFLFLFLFGTALMLAAKKCKGGMGDVELRGS</sequence>
<name>Q6IHL5_DROME</name>
<keyword evidence="1" id="KW-0472">Membrane</keyword>
<dbReference type="EMBL" id="BK003401">
    <property type="protein sequence ID" value="DAA03600.1"/>
    <property type="molecule type" value="Genomic_DNA"/>
</dbReference>
<accession>Q6IHL5</accession>
<keyword evidence="1" id="KW-0812">Transmembrane</keyword>
<organism evidence="2">
    <name type="scientific">Drosophila melanogaster</name>
    <name type="common">Fruit fly</name>
    <dbReference type="NCBI Taxonomy" id="7227"/>
    <lineage>
        <taxon>Eukaryota</taxon>
        <taxon>Metazoa</taxon>
        <taxon>Ecdysozoa</taxon>
        <taxon>Arthropoda</taxon>
        <taxon>Hexapoda</taxon>
        <taxon>Insecta</taxon>
        <taxon>Pterygota</taxon>
        <taxon>Neoptera</taxon>
        <taxon>Endopterygota</taxon>
        <taxon>Diptera</taxon>
        <taxon>Brachycera</taxon>
        <taxon>Muscomorpha</taxon>
        <taxon>Ephydroidea</taxon>
        <taxon>Drosophilidae</taxon>
        <taxon>Drosophila</taxon>
        <taxon>Sophophora</taxon>
    </lineage>
</organism>
<evidence type="ECO:0000313" key="2">
    <source>
        <dbReference type="EMBL" id="DAA03600.1"/>
    </source>
</evidence>
<feature type="transmembrane region" description="Helical" evidence="1">
    <location>
        <begin position="262"/>
        <end position="284"/>
    </location>
</feature>
<protein>
    <submittedName>
        <fullName evidence="2">HDC02252</fullName>
    </submittedName>
</protein>